<dbReference type="PROSITE" id="PS50817">
    <property type="entry name" value="INTEIN_N_TER"/>
    <property type="match status" value="1"/>
</dbReference>
<dbReference type="GO" id="GO:0016539">
    <property type="term" value="P:intein-mediated protein splicing"/>
    <property type="evidence" value="ECO:0007669"/>
    <property type="project" value="InterPro"/>
</dbReference>
<gene>
    <name evidence="2" type="ORF">UFOVP29_300</name>
</gene>
<dbReference type="EMBL" id="LR796167">
    <property type="protein sequence ID" value="CAB4123141.1"/>
    <property type="molecule type" value="Genomic_DNA"/>
</dbReference>
<protein>
    <submittedName>
        <fullName evidence="2">Hint domain containing protein</fullName>
    </submittedName>
</protein>
<dbReference type="PROSITE" id="PS50818">
    <property type="entry name" value="INTEIN_C_TER"/>
    <property type="match status" value="1"/>
</dbReference>
<evidence type="ECO:0000313" key="2">
    <source>
        <dbReference type="EMBL" id="CAB4123141.1"/>
    </source>
</evidence>
<dbReference type="InterPro" id="IPR030934">
    <property type="entry name" value="Intein_C"/>
</dbReference>
<feature type="compositionally biased region" description="Gly residues" evidence="1">
    <location>
        <begin position="140"/>
        <end position="155"/>
    </location>
</feature>
<name>A0A6J5KMX3_9CAUD</name>
<organism evidence="2">
    <name type="scientific">uncultured Caudovirales phage</name>
    <dbReference type="NCBI Taxonomy" id="2100421"/>
    <lineage>
        <taxon>Viruses</taxon>
        <taxon>Duplodnaviria</taxon>
        <taxon>Heunggongvirae</taxon>
        <taxon>Uroviricota</taxon>
        <taxon>Caudoviricetes</taxon>
        <taxon>Peduoviridae</taxon>
        <taxon>Maltschvirus</taxon>
        <taxon>Maltschvirus maltsch</taxon>
    </lineage>
</organism>
<reference evidence="2" key="1">
    <citation type="submission" date="2020-04" db="EMBL/GenBank/DDBJ databases">
        <authorList>
            <person name="Chiriac C."/>
            <person name="Salcher M."/>
            <person name="Ghai R."/>
            <person name="Kavagutti S V."/>
        </authorList>
    </citation>
    <scope>NUCLEOTIDE SEQUENCE</scope>
</reference>
<sequence>MNVYARVSNGVVREVIYFDPQGDFTPNLTWVQVSNSITTGANISGDTYAIQPRWSYDGMLFTPPPPPIPQPRPTGHATYVDQFAFFGQGENVWVEIGNVNIISNLNIAHFLSYSLDVYDSNLVPYSTQIYLPNGSTSGGSSYGGGSELGGGGPSGDAGSTVDPGVQAAAAAAAMSSSIDTSTSDLGTGNPNGVGGDPNIQGCFVAETPILMKDGNTRPISHLGPGDILQSDGGSVSVVGVHKRTINTVLVSFNNLPYFVTSNHPMLTDRGWGSFDNMLLAATEPGVYDSVLSNNGYNPLIDIDEGTNLAMWNDGIINYVPIYNVKKMSKVETVYYLDVTGDNHYIANNIIVHNEDGK</sequence>
<feature type="region of interest" description="Disordered" evidence="1">
    <location>
        <begin position="140"/>
        <end position="162"/>
    </location>
</feature>
<dbReference type="CDD" id="cd00081">
    <property type="entry name" value="Hint"/>
    <property type="match status" value="1"/>
</dbReference>
<proteinExistence type="predicted"/>
<accession>A0A6J5KMX3</accession>
<dbReference type="Gene3D" id="2.170.16.10">
    <property type="entry name" value="Hedgehog/Intein (Hint) domain"/>
    <property type="match status" value="1"/>
</dbReference>
<evidence type="ECO:0000256" key="1">
    <source>
        <dbReference type="SAM" id="MobiDB-lite"/>
    </source>
</evidence>
<dbReference type="InterPro" id="IPR036844">
    <property type="entry name" value="Hint_dom_sf"/>
</dbReference>
<dbReference type="SUPFAM" id="SSF51294">
    <property type="entry name" value="Hedgehog/intein (Hint) domain"/>
    <property type="match status" value="1"/>
</dbReference>
<dbReference type="InterPro" id="IPR006141">
    <property type="entry name" value="Intein_N"/>
</dbReference>